<keyword evidence="2" id="KW-1185">Reference proteome</keyword>
<protein>
    <recommendedName>
        <fullName evidence="3">Lipoprotein</fullName>
    </recommendedName>
</protein>
<dbReference type="EMBL" id="MK689364">
    <property type="protein sequence ID" value="QBZ70804.1"/>
    <property type="molecule type" value="Genomic_DNA"/>
</dbReference>
<dbReference type="Proteomes" id="UP000297195">
    <property type="component" value="Segment"/>
</dbReference>
<evidence type="ECO:0000313" key="2">
    <source>
        <dbReference type="Proteomes" id="UP000297195"/>
    </source>
</evidence>
<name>A0A4D6DWX5_9CAUD</name>
<evidence type="ECO:0008006" key="3">
    <source>
        <dbReference type="Google" id="ProtNLM"/>
    </source>
</evidence>
<organism evidence="1 2">
    <name type="scientific">Edwardsiella phage pEt-SU</name>
    <dbReference type="NCBI Taxonomy" id="2562142"/>
    <lineage>
        <taxon>Viruses</taxon>
        <taxon>Duplodnaviria</taxon>
        <taxon>Heunggongvirae</taxon>
        <taxon>Uroviricota</taxon>
        <taxon>Caudoviricetes</taxon>
        <taxon>Chimalliviridae</taxon>
        <taxon>Petsuvirus</taxon>
        <taxon>Petsuvirus pEtSU</taxon>
    </lineage>
</organism>
<reference evidence="1 2" key="1">
    <citation type="submission" date="2019-03" db="EMBL/GenBank/DDBJ databases">
        <authorList>
            <person name="Kim S.G."/>
            <person name="Park S.C."/>
        </authorList>
    </citation>
    <scope>NUCLEOTIDE SEQUENCE [LARGE SCALE GENOMIC DNA]</scope>
</reference>
<accession>A0A4D6DWX5</accession>
<sequence length="234" mass="25207">MKKFISVILTTLAFVVLVGCNDGEVGSGKNQQPTEKQQAVLRDPATAEQIYGTVLHEGVVAPSQIVMVTGQDLSKDLTLISILTKGNHAKPGTAFLLACDLRGGTWSAATNIYTPDGKPTDKALDISIMNFPAGLTQIREVDDSKRAYFATAEGDSDIVGALKGLSKLDPESTIAFVAEETKDDGYRYSVGWSPMFKVKDVVAGLKKIDLSSCAKTTMDNEYYNFVPNETLMGK</sequence>
<dbReference type="PROSITE" id="PS51257">
    <property type="entry name" value="PROKAR_LIPOPROTEIN"/>
    <property type="match status" value="1"/>
</dbReference>
<evidence type="ECO:0000313" key="1">
    <source>
        <dbReference type="EMBL" id="QBZ70804.1"/>
    </source>
</evidence>
<gene>
    <name evidence="1" type="ORF">pETSU_223</name>
</gene>
<proteinExistence type="predicted"/>